<protein>
    <submittedName>
        <fullName evidence="2">Uncharacterized protein</fullName>
    </submittedName>
</protein>
<dbReference type="GeneID" id="94826609"/>
<feature type="compositionally biased region" description="Low complexity" evidence="1">
    <location>
        <begin position="318"/>
        <end position="386"/>
    </location>
</feature>
<feature type="compositionally biased region" description="Polar residues" evidence="1">
    <location>
        <begin position="286"/>
        <end position="314"/>
    </location>
</feature>
<dbReference type="InterPro" id="IPR032675">
    <property type="entry name" value="LRR_dom_sf"/>
</dbReference>
<feature type="region of interest" description="Disordered" evidence="1">
    <location>
        <begin position="286"/>
        <end position="394"/>
    </location>
</feature>
<dbReference type="EMBL" id="MLAK01000627">
    <property type="protein sequence ID" value="OHT09899.1"/>
    <property type="molecule type" value="Genomic_DNA"/>
</dbReference>
<dbReference type="VEuPathDB" id="TrichDB:TRFO_04449"/>
<evidence type="ECO:0000256" key="1">
    <source>
        <dbReference type="SAM" id="MobiDB-lite"/>
    </source>
</evidence>
<name>A0A1J4KFE4_9EUKA</name>
<evidence type="ECO:0000313" key="3">
    <source>
        <dbReference type="Proteomes" id="UP000179807"/>
    </source>
</evidence>
<dbReference type="RefSeq" id="XP_068363035.1">
    <property type="nucleotide sequence ID" value="XM_068491905.1"/>
</dbReference>
<sequence>MLSREEIRHCAEGEGGKFIYDLSKIRHTKFEPLMKGLETFGIHIVHILIFNVELKKNFSQAEELKPLIDYSAASVIPKYFKRLVVCVKRMLENSRILTEVHFNGIKIPKKELATLSTFLSKPTSLEKIKFKNTHLEDDDVSRMFKGFGFGKIPDITMSNCDLTDESMDAIVKYLNKYSSRHGFKKMPNLKLTKNRLSKYAIKQINIACKKDVPSESSSGYYDDDDDSLVNFNMDADTPVQHPDEYVTENNLENSMDYISGYNNTENIDASMLKSVSETQLAEIPLSTASPTTAGSSRNLQVDNSKNTSFQTANDNRSTHNSTNSSPNTSFTINTPDNNIQNHSNSSSIITNNSNKSSLIKNDSSSNTSSKNNYNSKSNTKDTSNSSAAPMNDSLLLGNSRNSSFALFTSNDLNTSNMNYEESSECAVELDPSFVNFFGKTKLKDYGDLPGQVLMTENQKLKVMISRLKGIINEVENNDALFIVGDGVYEVSEFMKAIEKRINDLVV</sequence>
<dbReference type="Gene3D" id="3.80.10.10">
    <property type="entry name" value="Ribonuclease Inhibitor"/>
    <property type="match status" value="1"/>
</dbReference>
<dbReference type="Proteomes" id="UP000179807">
    <property type="component" value="Unassembled WGS sequence"/>
</dbReference>
<comment type="caution">
    <text evidence="2">The sequence shown here is derived from an EMBL/GenBank/DDBJ whole genome shotgun (WGS) entry which is preliminary data.</text>
</comment>
<keyword evidence="3" id="KW-1185">Reference proteome</keyword>
<dbReference type="AlphaFoldDB" id="A0A1J4KFE4"/>
<organism evidence="2 3">
    <name type="scientific">Tritrichomonas foetus</name>
    <dbReference type="NCBI Taxonomy" id="1144522"/>
    <lineage>
        <taxon>Eukaryota</taxon>
        <taxon>Metamonada</taxon>
        <taxon>Parabasalia</taxon>
        <taxon>Tritrichomonadida</taxon>
        <taxon>Tritrichomonadidae</taxon>
        <taxon>Tritrichomonas</taxon>
    </lineage>
</organism>
<proteinExistence type="predicted"/>
<gene>
    <name evidence="2" type="ORF">TRFO_04449</name>
</gene>
<reference evidence="2" key="1">
    <citation type="submission" date="2016-10" db="EMBL/GenBank/DDBJ databases">
        <authorList>
            <person name="Benchimol M."/>
            <person name="Almeida L.G."/>
            <person name="Vasconcelos A.T."/>
            <person name="Perreira-Neves A."/>
            <person name="Rosa I.A."/>
            <person name="Tasca T."/>
            <person name="Bogo M.R."/>
            <person name="de Souza W."/>
        </authorList>
    </citation>
    <scope>NUCLEOTIDE SEQUENCE [LARGE SCALE GENOMIC DNA]</scope>
    <source>
        <strain evidence="2">K</strain>
    </source>
</reference>
<evidence type="ECO:0000313" key="2">
    <source>
        <dbReference type="EMBL" id="OHT09899.1"/>
    </source>
</evidence>
<dbReference type="SUPFAM" id="SSF52047">
    <property type="entry name" value="RNI-like"/>
    <property type="match status" value="1"/>
</dbReference>
<accession>A0A1J4KFE4</accession>